<evidence type="ECO:0000256" key="2">
    <source>
        <dbReference type="ARBA" id="ARBA00022692"/>
    </source>
</evidence>
<feature type="transmembrane region" description="Helical" evidence="5">
    <location>
        <begin position="81"/>
        <end position="100"/>
    </location>
</feature>
<keyword evidence="3 5" id="KW-1133">Transmembrane helix</keyword>
<keyword evidence="2 5" id="KW-0812">Transmembrane</keyword>
<accession>A0A2A2KG96</accession>
<dbReference type="InterPro" id="IPR007016">
    <property type="entry name" value="O-antigen_ligase-rel_domated"/>
</dbReference>
<dbReference type="AlphaFoldDB" id="A0A2A2KG96"/>
<feature type="transmembrane region" description="Helical" evidence="5">
    <location>
        <begin position="292"/>
        <end position="309"/>
    </location>
</feature>
<dbReference type="PANTHER" id="PTHR37422">
    <property type="entry name" value="TEICHURONIC ACID BIOSYNTHESIS PROTEIN TUAE"/>
    <property type="match status" value="1"/>
</dbReference>
<evidence type="ECO:0000259" key="6">
    <source>
        <dbReference type="Pfam" id="PF04932"/>
    </source>
</evidence>
<evidence type="ECO:0000313" key="8">
    <source>
        <dbReference type="Proteomes" id="UP000218231"/>
    </source>
</evidence>
<evidence type="ECO:0000313" key="7">
    <source>
        <dbReference type="EMBL" id="PAV72898.1"/>
    </source>
</evidence>
<dbReference type="EMBL" id="LIAE01008681">
    <property type="protein sequence ID" value="PAV72898.1"/>
    <property type="molecule type" value="Genomic_DNA"/>
</dbReference>
<keyword evidence="4 5" id="KW-0472">Membrane</keyword>
<evidence type="ECO:0000256" key="5">
    <source>
        <dbReference type="SAM" id="Phobius"/>
    </source>
</evidence>
<feature type="domain" description="O-antigen ligase-related" evidence="6">
    <location>
        <begin position="300"/>
        <end position="452"/>
    </location>
</feature>
<feature type="transmembrane region" description="Helical" evidence="5">
    <location>
        <begin position="183"/>
        <end position="211"/>
    </location>
</feature>
<feature type="transmembrane region" description="Helical" evidence="5">
    <location>
        <begin position="444"/>
        <end position="463"/>
    </location>
</feature>
<comment type="subcellular location">
    <subcellularLocation>
        <location evidence="1">Membrane</location>
        <topology evidence="1">Multi-pass membrane protein</topology>
    </subcellularLocation>
</comment>
<comment type="caution">
    <text evidence="7">The sequence shown here is derived from an EMBL/GenBank/DDBJ whole genome shotgun (WGS) entry which is preliminary data.</text>
</comment>
<feature type="transmembrane region" description="Helical" evidence="5">
    <location>
        <begin position="345"/>
        <end position="368"/>
    </location>
</feature>
<feature type="transmembrane region" description="Helical" evidence="5">
    <location>
        <begin position="475"/>
        <end position="493"/>
    </location>
</feature>
<organism evidence="7 8">
    <name type="scientific">Diploscapter pachys</name>
    <dbReference type="NCBI Taxonomy" id="2018661"/>
    <lineage>
        <taxon>Eukaryota</taxon>
        <taxon>Metazoa</taxon>
        <taxon>Ecdysozoa</taxon>
        <taxon>Nematoda</taxon>
        <taxon>Chromadorea</taxon>
        <taxon>Rhabditida</taxon>
        <taxon>Rhabditina</taxon>
        <taxon>Rhabditomorpha</taxon>
        <taxon>Rhabditoidea</taxon>
        <taxon>Rhabditidae</taxon>
        <taxon>Diploscapter</taxon>
    </lineage>
</organism>
<feature type="transmembrane region" description="Helical" evidence="5">
    <location>
        <begin position="141"/>
        <end position="163"/>
    </location>
</feature>
<name>A0A2A2KG96_9BILA</name>
<feature type="transmembrane region" description="Helical" evidence="5">
    <location>
        <begin position="112"/>
        <end position="129"/>
    </location>
</feature>
<dbReference type="InterPro" id="IPR051533">
    <property type="entry name" value="WaaL-like"/>
</dbReference>
<feature type="transmembrane region" description="Helical" evidence="5">
    <location>
        <begin position="223"/>
        <end position="247"/>
    </location>
</feature>
<dbReference type="Proteomes" id="UP000218231">
    <property type="component" value="Unassembled WGS sequence"/>
</dbReference>
<protein>
    <recommendedName>
        <fullName evidence="6">O-antigen ligase-related domain-containing protein</fullName>
    </recommendedName>
</protein>
<feature type="transmembrane region" description="Helical" evidence="5">
    <location>
        <begin position="267"/>
        <end position="285"/>
    </location>
</feature>
<keyword evidence="8" id="KW-1185">Reference proteome</keyword>
<dbReference type="PANTHER" id="PTHR37422:SF23">
    <property type="entry name" value="TEICHURONIC ACID BIOSYNTHESIS PROTEIN TUAE"/>
    <property type="match status" value="1"/>
</dbReference>
<evidence type="ECO:0000256" key="4">
    <source>
        <dbReference type="ARBA" id="ARBA00023136"/>
    </source>
</evidence>
<reference evidence="7 8" key="1">
    <citation type="journal article" date="2017" name="Curr. Biol.">
        <title>Genome architecture and evolution of a unichromosomal asexual nematode.</title>
        <authorList>
            <person name="Fradin H."/>
            <person name="Zegar C."/>
            <person name="Gutwein M."/>
            <person name="Lucas J."/>
            <person name="Kovtun M."/>
            <person name="Corcoran D."/>
            <person name="Baugh L.R."/>
            <person name="Kiontke K."/>
            <person name="Gunsalus K."/>
            <person name="Fitch D.H."/>
            <person name="Piano F."/>
        </authorList>
    </citation>
    <scope>NUCLEOTIDE SEQUENCE [LARGE SCALE GENOMIC DNA]</scope>
    <source>
        <strain evidence="7">PF1309</strain>
    </source>
</reference>
<dbReference type="GO" id="GO:0016020">
    <property type="term" value="C:membrane"/>
    <property type="evidence" value="ECO:0007669"/>
    <property type="project" value="UniProtKB-SubCell"/>
</dbReference>
<sequence length="532" mass="56818">MYSANVMIHAATNTTTGFVYADRRMGTMMDIKGLGLEHGLSGIKHLEPCRPPPFGKSGSVHRADRVSLAPMRVSDRSTSRYIPGPWVVVLFAFAVILWIGGGASRADVFGQPLVRAAAWTCLALVVLFGTTRPVRSARPVLLLLTGASLIAAIQLVPLPPGLWQSLPGRSLYNGTEAALAGPAVWRPLAIVPSTAWNALGSLIVPFVMWCLMTRVRGVGDKHFLLLLLGLVLAGMGMGMLQFAGIPLHDPLVNGGGEVSGTFANHNHFALMMACGIALVPVWVFLDGRSPGWRAPVAVGLVLFLALSIVASGSRAGTLAGIVALGCGLLMVRRPLRRTLAPYPKWVLPALIAAFITIVVGVVILSIVADRALSINRAMTIDPGQDMRHRALPTVLSMIREYFPFGAGLGSFDTVFRAHEPFNLLKPTFFNRAHDDFLEIVLDTGLAGATLLLAGFGWWLWASVRAWRAGPGADTLLARLGSVLVLLVMAASVVDYPARTPMIMALLVIAGVWLDGIPRRADASALPESAEHL</sequence>
<evidence type="ECO:0000256" key="3">
    <source>
        <dbReference type="ARBA" id="ARBA00022989"/>
    </source>
</evidence>
<proteinExistence type="predicted"/>
<gene>
    <name evidence="7" type="ORF">WR25_21015</name>
</gene>
<dbReference type="Pfam" id="PF04932">
    <property type="entry name" value="Wzy_C"/>
    <property type="match status" value="1"/>
</dbReference>
<evidence type="ECO:0000256" key="1">
    <source>
        <dbReference type="ARBA" id="ARBA00004141"/>
    </source>
</evidence>